<dbReference type="GO" id="GO:0071691">
    <property type="term" value="P:cardiac muscle thin filament assembly"/>
    <property type="evidence" value="ECO:0007669"/>
    <property type="project" value="TreeGrafter"/>
</dbReference>
<dbReference type="Pfam" id="PF00880">
    <property type="entry name" value="Nebulin"/>
    <property type="match status" value="10"/>
</dbReference>
<dbReference type="AlphaFoldDB" id="A0A8C8RS58"/>
<evidence type="ECO:0000313" key="4">
    <source>
        <dbReference type="Proteomes" id="UP000694393"/>
    </source>
</evidence>
<dbReference type="InterPro" id="IPR000900">
    <property type="entry name" value="Nebulin_repeat"/>
</dbReference>
<dbReference type="PROSITE" id="PS51216">
    <property type="entry name" value="NEBULIN"/>
    <property type="match status" value="12"/>
</dbReference>
<dbReference type="GO" id="GO:0030018">
    <property type="term" value="C:Z disc"/>
    <property type="evidence" value="ECO:0007669"/>
    <property type="project" value="InterPro"/>
</dbReference>
<dbReference type="Ensembl" id="ENSPCET00000010106.1">
    <property type="protein sequence ID" value="ENSPCEP00000009773.1"/>
    <property type="gene ID" value="ENSPCEG00000007718.1"/>
</dbReference>
<evidence type="ECO:0000256" key="2">
    <source>
        <dbReference type="ARBA" id="ARBA00023203"/>
    </source>
</evidence>
<evidence type="ECO:0000313" key="3">
    <source>
        <dbReference type="Ensembl" id="ENSPCEP00000009773.1"/>
    </source>
</evidence>
<organism evidence="3 4">
    <name type="scientific">Pelusios castaneus</name>
    <name type="common">West African mud turtle</name>
    <dbReference type="NCBI Taxonomy" id="367368"/>
    <lineage>
        <taxon>Eukaryota</taxon>
        <taxon>Metazoa</taxon>
        <taxon>Chordata</taxon>
        <taxon>Craniata</taxon>
        <taxon>Vertebrata</taxon>
        <taxon>Euteleostomi</taxon>
        <taxon>Archelosauria</taxon>
        <taxon>Testudinata</taxon>
        <taxon>Testudines</taxon>
        <taxon>Pleurodira</taxon>
        <taxon>Pelomedusidae</taxon>
        <taxon>Pelusios</taxon>
    </lineage>
</organism>
<accession>A0A8C8RS58</accession>
<dbReference type="SMART" id="SM00227">
    <property type="entry name" value="NEBU"/>
    <property type="match status" value="16"/>
</dbReference>
<keyword evidence="4" id="KW-1185">Reference proteome</keyword>
<dbReference type="PANTHER" id="PTHR11039">
    <property type="entry name" value="NEBULIN"/>
    <property type="match status" value="1"/>
</dbReference>
<keyword evidence="1" id="KW-0677">Repeat</keyword>
<dbReference type="Proteomes" id="UP000694393">
    <property type="component" value="Unplaced"/>
</dbReference>
<name>A0A8C8RS58_9SAUR</name>
<protein>
    <submittedName>
        <fullName evidence="3">Nebulette</fullName>
    </submittedName>
</protein>
<dbReference type="InterPro" id="IPR055297">
    <property type="entry name" value="NEBU/NEBL"/>
</dbReference>
<reference evidence="3" key="1">
    <citation type="submission" date="2025-08" db="UniProtKB">
        <authorList>
            <consortium name="Ensembl"/>
        </authorList>
    </citation>
    <scope>IDENTIFICATION</scope>
</reference>
<proteinExistence type="predicted"/>
<evidence type="ECO:0000256" key="1">
    <source>
        <dbReference type="ARBA" id="ARBA00022737"/>
    </source>
</evidence>
<reference evidence="3" key="2">
    <citation type="submission" date="2025-09" db="UniProtKB">
        <authorList>
            <consortium name="Ensembl"/>
        </authorList>
    </citation>
    <scope>IDENTIFICATION</scope>
</reference>
<keyword evidence="2" id="KW-0009">Actin-binding</keyword>
<dbReference type="PANTHER" id="PTHR11039:SF48">
    <property type="entry name" value="NEBULETTE"/>
    <property type="match status" value="1"/>
</dbReference>
<sequence length="700" mass="81162">MRVPVIQDFRDDESEEEEEEKVGVNDNFEKVFLKPVIEDKNMELARRCTEIISDIHYKEEYEKSKGKCTFVSDTPQLKHVKNISSFISETKYKGSAKKDLSNSLYKQMPATIDSVFARQISQLQSKVLYRQKHDAEKGTSDYAHMREPPDVKHAMEINKHQSHLMILSVPLNIMLTFPLIKWKQIQFNYILFFKAEYRKQRGEMNKETAVLGRPDFEHAKEVSELLSQVKYKEQFNKELKNHKYTPLDSASFKQAQIASILASDVKYKKDVESLHNPASELPNLLYLEHALNASKMHSNYEYKKLFEKSKGHYHFALDTTEQMHHKENAVLQSQVKYKEDYEKSKGRSMLEFVDTPIYQVSKEVQKIQSEKVYRKDFEETLKGKASLDLDKTPEFLHVQHVTNLLKGKEYRKDLENEIKGKGMTLIPDIPDIQRAKRASEIISEKEYKKDLETEIKGRGMQVGTDTPEIQRAKKASEIASQKEYKKDLETKVKGKGMRVGTDIPEIQRAEKKGSEDNTQIMAKEYKKDLETEIKGKGMQVGTDTPEIQRAKRASEIASQKMYKDEAGKMLCNYCTIPDTPEIERMKNTQKNISSVFYKKGVGSGTAVKETPEIERVKKNQQNISSIKYKEEMKHARAVADLPELRRIKENQKNISNVQYKEQPRKATPVTVTPEMERVKKTQEIVSLESCFNFSLHNHII</sequence>
<dbReference type="GO" id="GO:0051015">
    <property type="term" value="F:actin filament binding"/>
    <property type="evidence" value="ECO:0007669"/>
    <property type="project" value="InterPro"/>
</dbReference>